<name>A0ABQ8V939_9AGAR</name>
<gene>
    <name evidence="2" type="ORF">C8R41DRAFT_490747</name>
</gene>
<evidence type="ECO:0000256" key="1">
    <source>
        <dbReference type="SAM" id="MobiDB-lite"/>
    </source>
</evidence>
<protein>
    <submittedName>
        <fullName evidence="2">Uncharacterized protein</fullName>
    </submittedName>
</protein>
<keyword evidence="3" id="KW-1185">Reference proteome</keyword>
<proteinExistence type="predicted"/>
<evidence type="ECO:0000313" key="3">
    <source>
        <dbReference type="Proteomes" id="UP001150217"/>
    </source>
</evidence>
<reference evidence="2" key="1">
    <citation type="submission" date="2022-08" db="EMBL/GenBank/DDBJ databases">
        <title>A Global Phylogenomic Analysis of the Shiitake Genus Lentinula.</title>
        <authorList>
            <consortium name="DOE Joint Genome Institute"/>
            <person name="Sierra-Patev S."/>
            <person name="Min B."/>
            <person name="Naranjo-Ortiz M."/>
            <person name="Looney B."/>
            <person name="Konkel Z."/>
            <person name="Slot J.C."/>
            <person name="Sakamoto Y."/>
            <person name="Steenwyk J.L."/>
            <person name="Rokas A."/>
            <person name="Carro J."/>
            <person name="Camarero S."/>
            <person name="Ferreira P."/>
            <person name="Molpeceres G."/>
            <person name="Ruiz-Duenas F.J."/>
            <person name="Serrano A."/>
            <person name="Henrissat B."/>
            <person name="Drula E."/>
            <person name="Hughes K.W."/>
            <person name="Mata J.L."/>
            <person name="Ishikawa N.K."/>
            <person name="Vargas-Isla R."/>
            <person name="Ushijima S."/>
            <person name="Smith C.A."/>
            <person name="Ahrendt S."/>
            <person name="Andreopoulos W."/>
            <person name="He G."/>
            <person name="Labutti K."/>
            <person name="Lipzen A."/>
            <person name="Ng V."/>
            <person name="Riley R."/>
            <person name="Sandor L."/>
            <person name="Barry K."/>
            <person name="Martinez A.T."/>
            <person name="Xiao Y."/>
            <person name="Gibbons J.G."/>
            <person name="Terashima K."/>
            <person name="Grigoriev I.V."/>
            <person name="Hibbett D.S."/>
        </authorList>
    </citation>
    <scope>NUCLEOTIDE SEQUENCE</scope>
    <source>
        <strain evidence="2">RHP3577 ss4</strain>
    </source>
</reference>
<sequence length="125" mass="13943">MPKLEVQCWRMIWNILNTKTQTVDQRLEVLQRDDQRREEGSIVGLSQSAFSTTSNAVLCCIGILMEPAEEHVAALKKAYIPCETVSNPAFNIGSTSAVPFHEQSLEEGQSEFQSSALPNLQHQPI</sequence>
<feature type="compositionally biased region" description="Polar residues" evidence="1">
    <location>
        <begin position="106"/>
        <end position="125"/>
    </location>
</feature>
<accession>A0ABQ8V939</accession>
<feature type="region of interest" description="Disordered" evidence="1">
    <location>
        <begin position="102"/>
        <end position="125"/>
    </location>
</feature>
<organism evidence="2 3">
    <name type="scientific">Lentinula lateritia</name>
    <dbReference type="NCBI Taxonomy" id="40482"/>
    <lineage>
        <taxon>Eukaryota</taxon>
        <taxon>Fungi</taxon>
        <taxon>Dikarya</taxon>
        <taxon>Basidiomycota</taxon>
        <taxon>Agaricomycotina</taxon>
        <taxon>Agaricomycetes</taxon>
        <taxon>Agaricomycetidae</taxon>
        <taxon>Agaricales</taxon>
        <taxon>Marasmiineae</taxon>
        <taxon>Omphalotaceae</taxon>
        <taxon>Lentinula</taxon>
    </lineage>
</organism>
<evidence type="ECO:0000313" key="2">
    <source>
        <dbReference type="EMBL" id="KAJ4480769.1"/>
    </source>
</evidence>
<dbReference type="EMBL" id="JANVFT010000060">
    <property type="protein sequence ID" value="KAJ4480769.1"/>
    <property type="molecule type" value="Genomic_DNA"/>
</dbReference>
<comment type="caution">
    <text evidence="2">The sequence shown here is derived from an EMBL/GenBank/DDBJ whole genome shotgun (WGS) entry which is preliminary data.</text>
</comment>
<dbReference type="Proteomes" id="UP001150217">
    <property type="component" value="Unassembled WGS sequence"/>
</dbReference>